<evidence type="ECO:0000256" key="1">
    <source>
        <dbReference type="ARBA" id="ARBA00022801"/>
    </source>
</evidence>
<proteinExistence type="predicted"/>
<dbReference type="InterPro" id="IPR006439">
    <property type="entry name" value="HAD-SF_hydro_IA"/>
</dbReference>
<keyword evidence="1 2" id="KW-0378">Hydrolase</keyword>
<dbReference type="Proteomes" id="UP001235744">
    <property type="component" value="Chromosome"/>
</dbReference>
<sequence length="228" mass="24570">METIVFDIGETLVRDDRYWASWANWLGVPPHTLSALVGAAVVQGRDSADALSMLRPDMDVAEASHARAAAGRGEHLDESDLYPDVRPALAELRSLGARVVVAGNGTVRAGELLRALDLPADLVVTSDEWGVAKPDPEFFARVLEVSGADPRSTLYVGDHPAGDLFPAKSSGLRAAHIRRGACGYWWADHPDVVETADFRINTLTELPALLNKAPDAPEPPRPRALRAL</sequence>
<keyword evidence="3" id="KW-1185">Reference proteome</keyword>
<protein>
    <submittedName>
        <fullName evidence="2">HAD family hydrolase</fullName>
        <ecNumber evidence="2">3.1.3.-</ecNumber>
    </submittedName>
</protein>
<organism evidence="2 3">
    <name type="scientific">Streptomyces poriferorum</name>
    <dbReference type="NCBI Taxonomy" id="2798799"/>
    <lineage>
        <taxon>Bacteria</taxon>
        <taxon>Bacillati</taxon>
        <taxon>Actinomycetota</taxon>
        <taxon>Actinomycetes</taxon>
        <taxon>Kitasatosporales</taxon>
        <taxon>Streptomycetaceae</taxon>
        <taxon>Streptomyces</taxon>
    </lineage>
</organism>
<name>A0ABY9J1S5_9ACTN</name>
<dbReference type="EC" id="3.1.3.-" evidence="2"/>
<dbReference type="RefSeq" id="WP_219569754.1">
    <property type="nucleotide sequence ID" value="NZ_CP120988.1"/>
</dbReference>
<dbReference type="SFLD" id="SFLDS00003">
    <property type="entry name" value="Haloacid_Dehalogenase"/>
    <property type="match status" value="1"/>
</dbReference>
<dbReference type="GO" id="GO:0016787">
    <property type="term" value="F:hydrolase activity"/>
    <property type="evidence" value="ECO:0007669"/>
    <property type="project" value="UniProtKB-KW"/>
</dbReference>
<evidence type="ECO:0000313" key="2">
    <source>
        <dbReference type="EMBL" id="WLQ61792.1"/>
    </source>
</evidence>
<dbReference type="EMBL" id="CP120988">
    <property type="protein sequence ID" value="WLQ61792.1"/>
    <property type="molecule type" value="Genomic_DNA"/>
</dbReference>
<accession>A0ABY9J1S5</accession>
<dbReference type="InterPro" id="IPR051540">
    <property type="entry name" value="S-2-haloacid_dehalogenase"/>
</dbReference>
<gene>
    <name evidence="2" type="ORF">P8A19_24025</name>
</gene>
<dbReference type="NCBIfam" id="TIGR01549">
    <property type="entry name" value="HAD-SF-IA-v1"/>
    <property type="match status" value="1"/>
</dbReference>
<reference evidence="2 3" key="1">
    <citation type="submission" date="2023-03" db="EMBL/GenBank/DDBJ databases">
        <title>Isolation and description of six Streptomyces strains from soil environments, able to metabolize different microbial glucans.</title>
        <authorList>
            <person name="Widen T."/>
            <person name="Larsbrink J."/>
        </authorList>
    </citation>
    <scope>NUCLEOTIDE SEQUENCE [LARGE SCALE GENOMIC DNA]</scope>
    <source>
        <strain evidence="2 3">Alt2</strain>
    </source>
</reference>
<dbReference type="SFLD" id="SFLDG01129">
    <property type="entry name" value="C1.5:_HAD__Beta-PGM__Phosphata"/>
    <property type="match status" value="1"/>
</dbReference>
<evidence type="ECO:0000313" key="3">
    <source>
        <dbReference type="Proteomes" id="UP001235744"/>
    </source>
</evidence>
<dbReference type="PANTHER" id="PTHR43316">
    <property type="entry name" value="HYDROLASE, HALOACID DELAHOGENASE-RELATED"/>
    <property type="match status" value="1"/>
</dbReference>
<dbReference type="Pfam" id="PF00702">
    <property type="entry name" value="Hydrolase"/>
    <property type="match status" value="1"/>
</dbReference>